<dbReference type="PANTHER" id="PTHR15469">
    <property type="entry name" value="NADH-UBIQUINONE OXIDOREDUCTASE B15 SUBUNIT"/>
    <property type="match status" value="1"/>
</dbReference>
<evidence type="ECO:0000256" key="2">
    <source>
        <dbReference type="ARBA" id="ARBA00007260"/>
    </source>
</evidence>
<gene>
    <name evidence="16" type="primary">LOC106815112</name>
</gene>
<evidence type="ECO:0000313" key="16">
    <source>
        <dbReference type="RefSeq" id="XP_014675024.1"/>
    </source>
</evidence>
<evidence type="ECO:0000256" key="11">
    <source>
        <dbReference type="ARBA" id="ARBA00023136"/>
    </source>
</evidence>
<keyword evidence="11 14" id="KW-0472">Membrane</keyword>
<evidence type="ECO:0000256" key="3">
    <source>
        <dbReference type="ARBA" id="ARBA00018681"/>
    </source>
</evidence>
<evidence type="ECO:0000256" key="10">
    <source>
        <dbReference type="ARBA" id="ARBA00023128"/>
    </source>
</evidence>
<evidence type="ECO:0000256" key="1">
    <source>
        <dbReference type="ARBA" id="ARBA00004434"/>
    </source>
</evidence>
<evidence type="ECO:0000256" key="6">
    <source>
        <dbReference type="ARBA" id="ARBA00022692"/>
    </source>
</evidence>
<name>A0ABM1ES53_PRICU</name>
<organism evidence="15 16">
    <name type="scientific">Priapulus caudatus</name>
    <name type="common">Priapulid worm</name>
    <dbReference type="NCBI Taxonomy" id="37621"/>
    <lineage>
        <taxon>Eukaryota</taxon>
        <taxon>Metazoa</taxon>
        <taxon>Ecdysozoa</taxon>
        <taxon>Scalidophora</taxon>
        <taxon>Priapulida</taxon>
        <taxon>Priapulimorpha</taxon>
        <taxon>Priapulimorphida</taxon>
        <taxon>Priapulidae</taxon>
        <taxon>Priapulus</taxon>
    </lineage>
</organism>
<evidence type="ECO:0000256" key="5">
    <source>
        <dbReference type="ARBA" id="ARBA00022660"/>
    </source>
</evidence>
<evidence type="ECO:0000256" key="9">
    <source>
        <dbReference type="ARBA" id="ARBA00022989"/>
    </source>
</evidence>
<evidence type="ECO:0000256" key="7">
    <source>
        <dbReference type="ARBA" id="ARBA00022792"/>
    </source>
</evidence>
<keyword evidence="8" id="KW-0249">Electron transport</keyword>
<proteinExistence type="inferred from homology"/>
<dbReference type="Proteomes" id="UP000695022">
    <property type="component" value="Unplaced"/>
</dbReference>
<protein>
    <recommendedName>
        <fullName evidence="3">NADH dehydrogenase [ubiquinone] 1 beta subcomplex subunit 4</fullName>
    </recommendedName>
    <alternativeName>
        <fullName evidence="12">Complex I-B15</fullName>
    </alternativeName>
    <alternativeName>
        <fullName evidence="13">NADH-ubiquinone oxidoreductase B15 subunit</fullName>
    </alternativeName>
</protein>
<keyword evidence="10" id="KW-0496">Mitochondrion</keyword>
<evidence type="ECO:0000256" key="8">
    <source>
        <dbReference type="ARBA" id="ARBA00022982"/>
    </source>
</evidence>
<dbReference type="RefSeq" id="XP_014675024.1">
    <property type="nucleotide sequence ID" value="XM_014819538.1"/>
</dbReference>
<evidence type="ECO:0000313" key="15">
    <source>
        <dbReference type="Proteomes" id="UP000695022"/>
    </source>
</evidence>
<keyword evidence="6 14" id="KW-0812">Transmembrane</keyword>
<keyword evidence="5" id="KW-0679">Respiratory chain</keyword>
<sequence length="117" mass="13542">MASKQFDATPAEIRAAAERAATRDKLKWQFRQQMENPNALKGEGGYVFDPASQRFLSMRVTQFDHFRATPKTSALGLGLFVLPIAFFTYLIYREKTTFEKKCREGKISYKDRNFKFA</sequence>
<comment type="similarity">
    <text evidence="2">Belongs to the complex I NDUFB4 subunit family.</text>
</comment>
<comment type="subcellular location">
    <subcellularLocation>
        <location evidence="1">Mitochondrion inner membrane</location>
        <topology evidence="1">Single-pass membrane protein</topology>
    </subcellularLocation>
</comment>
<dbReference type="Pfam" id="PF07225">
    <property type="entry name" value="NDUF_B4"/>
    <property type="match status" value="1"/>
</dbReference>
<keyword evidence="7" id="KW-0999">Mitochondrion inner membrane</keyword>
<evidence type="ECO:0000256" key="13">
    <source>
        <dbReference type="ARBA" id="ARBA00030987"/>
    </source>
</evidence>
<evidence type="ECO:0000256" key="4">
    <source>
        <dbReference type="ARBA" id="ARBA00022448"/>
    </source>
</evidence>
<keyword evidence="9 14" id="KW-1133">Transmembrane helix</keyword>
<feature type="transmembrane region" description="Helical" evidence="14">
    <location>
        <begin position="74"/>
        <end position="92"/>
    </location>
</feature>
<evidence type="ECO:0000256" key="14">
    <source>
        <dbReference type="SAM" id="Phobius"/>
    </source>
</evidence>
<keyword evidence="4" id="KW-0813">Transport</keyword>
<dbReference type="GeneID" id="106815112"/>
<dbReference type="InterPro" id="IPR009866">
    <property type="entry name" value="NADH_UbQ_OxRdtase_NDUFB4_su"/>
</dbReference>
<accession>A0ABM1ES53</accession>
<dbReference type="PANTHER" id="PTHR15469:SF0">
    <property type="entry name" value="NADH DEHYDROGENASE [UBIQUINONE] 1 BETA SUBCOMPLEX SUBUNIT 4"/>
    <property type="match status" value="1"/>
</dbReference>
<reference evidence="16" key="1">
    <citation type="submission" date="2025-08" db="UniProtKB">
        <authorList>
            <consortium name="RefSeq"/>
        </authorList>
    </citation>
    <scope>IDENTIFICATION</scope>
</reference>
<keyword evidence="15" id="KW-1185">Reference proteome</keyword>
<evidence type="ECO:0000256" key="12">
    <source>
        <dbReference type="ARBA" id="ARBA00030212"/>
    </source>
</evidence>